<evidence type="ECO:0000256" key="1">
    <source>
        <dbReference type="ARBA" id="ARBA00004651"/>
    </source>
</evidence>
<dbReference type="Proteomes" id="UP001142078">
    <property type="component" value="Unassembled WGS sequence"/>
</dbReference>
<dbReference type="PANTHER" id="PTHR43394:SF1">
    <property type="entry name" value="ATP-BINDING CASSETTE SUB-FAMILY B MEMBER 10, MITOCHONDRIAL"/>
    <property type="match status" value="1"/>
</dbReference>
<dbReference type="SUPFAM" id="SSF52540">
    <property type="entry name" value="P-loop containing nucleoside triphosphate hydrolases"/>
    <property type="match status" value="1"/>
</dbReference>
<dbReference type="Pfam" id="PF00664">
    <property type="entry name" value="ABC_membrane"/>
    <property type="match status" value="1"/>
</dbReference>
<accession>A0A9X2MQH3</accession>
<dbReference type="AlphaFoldDB" id="A0A9X2MQH3"/>
<proteinExistence type="predicted"/>
<dbReference type="OrthoDB" id="3185510at2"/>
<feature type="transmembrane region" description="Helical" evidence="7">
    <location>
        <begin position="126"/>
        <end position="150"/>
    </location>
</feature>
<dbReference type="GO" id="GO:0005524">
    <property type="term" value="F:ATP binding"/>
    <property type="evidence" value="ECO:0007669"/>
    <property type="project" value="UniProtKB-KW"/>
</dbReference>
<evidence type="ECO:0000313" key="11">
    <source>
        <dbReference type="Proteomes" id="UP001142078"/>
    </source>
</evidence>
<keyword evidence="5 7" id="KW-1133">Transmembrane helix</keyword>
<evidence type="ECO:0000256" key="4">
    <source>
        <dbReference type="ARBA" id="ARBA00022840"/>
    </source>
</evidence>
<dbReference type="InterPro" id="IPR017871">
    <property type="entry name" value="ABC_transporter-like_CS"/>
</dbReference>
<dbReference type="InterPro" id="IPR011527">
    <property type="entry name" value="ABC1_TM_dom"/>
</dbReference>
<feature type="transmembrane region" description="Helical" evidence="7">
    <location>
        <begin position="54"/>
        <end position="71"/>
    </location>
</feature>
<dbReference type="InterPro" id="IPR036640">
    <property type="entry name" value="ABC1_TM_sf"/>
</dbReference>
<dbReference type="PROSITE" id="PS50893">
    <property type="entry name" value="ABC_TRANSPORTER_2"/>
    <property type="match status" value="1"/>
</dbReference>
<dbReference type="Gene3D" id="1.20.1560.10">
    <property type="entry name" value="ABC transporter type 1, transmembrane domain"/>
    <property type="match status" value="1"/>
</dbReference>
<dbReference type="EMBL" id="JANJZL010000015">
    <property type="protein sequence ID" value="MCR2045321.1"/>
    <property type="molecule type" value="Genomic_DNA"/>
</dbReference>
<dbReference type="InterPro" id="IPR039421">
    <property type="entry name" value="Type_1_exporter"/>
</dbReference>
<dbReference type="RefSeq" id="WP_042683257.1">
    <property type="nucleotide sequence ID" value="NZ_CABKTM010000074.1"/>
</dbReference>
<protein>
    <submittedName>
        <fullName evidence="10">ABC transporter ATP-binding protein/permease</fullName>
    </submittedName>
</protein>
<keyword evidence="4 10" id="KW-0067">ATP-binding</keyword>
<dbReference type="Pfam" id="PF00005">
    <property type="entry name" value="ABC_tran"/>
    <property type="match status" value="1"/>
</dbReference>
<feature type="domain" description="ABC transporter" evidence="8">
    <location>
        <begin position="363"/>
        <end position="587"/>
    </location>
</feature>
<keyword evidence="2 7" id="KW-0812">Transmembrane</keyword>
<dbReference type="GO" id="GO:0015421">
    <property type="term" value="F:ABC-type oligopeptide transporter activity"/>
    <property type="evidence" value="ECO:0007669"/>
    <property type="project" value="TreeGrafter"/>
</dbReference>
<evidence type="ECO:0000259" key="9">
    <source>
        <dbReference type="PROSITE" id="PS50929"/>
    </source>
</evidence>
<dbReference type="InterPro" id="IPR003593">
    <property type="entry name" value="AAA+_ATPase"/>
</dbReference>
<comment type="caution">
    <text evidence="10">The sequence shown here is derived from an EMBL/GenBank/DDBJ whole genome shotgun (WGS) entry which is preliminary data.</text>
</comment>
<feature type="transmembrane region" description="Helical" evidence="7">
    <location>
        <begin position="247"/>
        <end position="266"/>
    </location>
</feature>
<dbReference type="CDD" id="cd07346">
    <property type="entry name" value="ABC_6TM_exporters"/>
    <property type="match status" value="1"/>
</dbReference>
<dbReference type="SUPFAM" id="SSF90123">
    <property type="entry name" value="ABC transporter transmembrane region"/>
    <property type="match status" value="1"/>
</dbReference>
<name>A0A9X2MQH3_9FIRM</name>
<evidence type="ECO:0000256" key="6">
    <source>
        <dbReference type="ARBA" id="ARBA00023136"/>
    </source>
</evidence>
<dbReference type="InterPro" id="IPR027417">
    <property type="entry name" value="P-loop_NTPase"/>
</dbReference>
<keyword evidence="3" id="KW-0547">Nucleotide-binding</keyword>
<dbReference type="GO" id="GO:0005886">
    <property type="term" value="C:plasma membrane"/>
    <property type="evidence" value="ECO:0007669"/>
    <property type="project" value="UniProtKB-SubCell"/>
</dbReference>
<dbReference type="Gene3D" id="3.40.50.300">
    <property type="entry name" value="P-loop containing nucleotide triphosphate hydrolases"/>
    <property type="match status" value="1"/>
</dbReference>
<evidence type="ECO:0000313" key="10">
    <source>
        <dbReference type="EMBL" id="MCR2045321.1"/>
    </source>
</evidence>
<dbReference type="SMART" id="SM00382">
    <property type="entry name" value="AAA"/>
    <property type="match status" value="1"/>
</dbReference>
<evidence type="ECO:0000256" key="3">
    <source>
        <dbReference type="ARBA" id="ARBA00022741"/>
    </source>
</evidence>
<keyword evidence="6 7" id="KW-0472">Membrane</keyword>
<evidence type="ECO:0000256" key="5">
    <source>
        <dbReference type="ARBA" id="ARBA00022989"/>
    </source>
</evidence>
<dbReference type="GO" id="GO:0016887">
    <property type="term" value="F:ATP hydrolysis activity"/>
    <property type="evidence" value="ECO:0007669"/>
    <property type="project" value="InterPro"/>
</dbReference>
<gene>
    <name evidence="10" type="ORF">NSA23_14550</name>
</gene>
<dbReference type="PROSITE" id="PS00211">
    <property type="entry name" value="ABC_TRANSPORTER_1"/>
    <property type="match status" value="1"/>
</dbReference>
<evidence type="ECO:0000256" key="2">
    <source>
        <dbReference type="ARBA" id="ARBA00022692"/>
    </source>
</evidence>
<dbReference type="PROSITE" id="PS50929">
    <property type="entry name" value="ABC_TM1F"/>
    <property type="match status" value="1"/>
</dbReference>
<dbReference type="PANTHER" id="PTHR43394">
    <property type="entry name" value="ATP-DEPENDENT PERMEASE MDL1, MITOCHONDRIAL"/>
    <property type="match status" value="1"/>
</dbReference>
<organism evidence="10 11">
    <name type="scientific">Anaerosalibacter massiliensis</name>
    <dbReference type="NCBI Taxonomy" id="1347392"/>
    <lineage>
        <taxon>Bacteria</taxon>
        <taxon>Bacillati</taxon>
        <taxon>Bacillota</taxon>
        <taxon>Tissierellia</taxon>
        <taxon>Tissierellales</taxon>
        <taxon>Sporanaerobacteraceae</taxon>
        <taxon>Anaerosalibacter</taxon>
    </lineage>
</organism>
<feature type="domain" description="ABC transmembrane type-1" evidence="9">
    <location>
        <begin position="19"/>
        <end position="301"/>
    </location>
</feature>
<comment type="subcellular location">
    <subcellularLocation>
        <location evidence="1">Cell membrane</location>
        <topology evidence="1">Multi-pass membrane protein</topology>
    </subcellularLocation>
</comment>
<reference evidence="10" key="1">
    <citation type="submission" date="2022-07" db="EMBL/GenBank/DDBJ databases">
        <title>Enhanced cultured diversity of the mouse gut microbiota enables custom-made synthetic communities.</title>
        <authorList>
            <person name="Afrizal A."/>
        </authorList>
    </citation>
    <scope>NUCLEOTIDE SEQUENCE</scope>
    <source>
        <strain evidence="10">DSM 29482</strain>
    </source>
</reference>
<sequence>MKIFFFCKPYLLSQKYTIVAYIALTLLSSAIGIISPYVIGNFLDDLVISADKSVIFRFCIIFGGLSILKILKDYITSIMYTKMQVQMGYDLNIRVIKHVQSLSLSFINQKDGMYLNQRFNGDSYNLITFCLTTLQGVITNIILIVVPFVILLANNWLITVLMIGFILVYITLYLALREWLYKAGLVFKESQAKFISKLYEQLKHIKLIKINSIQSELNKRAEDSFTDFKATAIHSQKANFVYSSLEGMIASIAQITLFVIGGLQIFNGNFTVGMFTIFNSYFSMMLNASRYFFGLGATYQNAMGSYNRIKDILKCRGESYGEKIVESIDRIELLDISFNYNTFPNNNYACEASSSNQEQETIVEDRAFDTAQVRVENVIDSFSAKFSKGNMYALSGPNGAGKSTIISLIMGLYIHEYDGEIKYDDVCIREIDMVTTRKRLIGFAEQEPLLINDSIRYNLDYNDNASINGIDLLKNTDNMCANSRTVSLDECIKILNMESFINQNSFSFIINEKNTNISGGEKQKISILKVLYKNPEVMIFDEPTSALDMNTTRKFINYLQKIKSDKIIIIVTHDEYVKGCCDEIVQI</sequence>
<evidence type="ECO:0000256" key="7">
    <source>
        <dbReference type="SAM" id="Phobius"/>
    </source>
</evidence>
<evidence type="ECO:0000259" key="8">
    <source>
        <dbReference type="PROSITE" id="PS50893"/>
    </source>
</evidence>
<dbReference type="InterPro" id="IPR003439">
    <property type="entry name" value="ABC_transporter-like_ATP-bd"/>
</dbReference>
<feature type="transmembrane region" description="Helical" evidence="7">
    <location>
        <begin position="156"/>
        <end position="176"/>
    </location>
</feature>
<feature type="transmembrane region" description="Helical" evidence="7">
    <location>
        <begin position="18"/>
        <end position="39"/>
    </location>
</feature>
<keyword evidence="11" id="KW-1185">Reference proteome</keyword>